<evidence type="ECO:0000256" key="1">
    <source>
        <dbReference type="ARBA" id="ARBA00025778"/>
    </source>
</evidence>
<sequence length="180" mass="18921">MENDSMPKDCDITLGGAKIRLNQSECICNQPTATDDTEDTHADPPHPPIPGNNPFSASPAPSLIYPAPFRADHAPFRADPATIKEAAGDDLCLRCILSCLYCELFSLCSTLEACLTCQGGGATCCCDTICCCCSSGEAEGVACGEEACQALADCGIVEDCCSSTDLLDFSLECCSFFFPS</sequence>
<reference evidence="3" key="2">
    <citation type="submission" date="2025-08" db="UniProtKB">
        <authorList>
            <consortium name="Ensembl"/>
        </authorList>
    </citation>
    <scope>IDENTIFICATION</scope>
</reference>
<reference evidence="3" key="1">
    <citation type="submission" date="2019-07" db="EMBL/GenBank/DDBJ databases">
        <authorList>
            <consortium name="Wellcome Sanger Institute Data Sharing"/>
        </authorList>
    </citation>
    <scope>NUCLEOTIDE SEQUENCE [LARGE SCALE GENOMIC DNA]</scope>
</reference>
<proteinExistence type="inferred from homology"/>
<dbReference type="Ensembl" id="ENSGMOT00000041662.1">
    <property type="protein sequence ID" value="ENSGMOP00000066923.1"/>
    <property type="gene ID" value="ENSGMOG00000036650.1"/>
</dbReference>
<dbReference type="InterPro" id="IPR026134">
    <property type="entry name" value="MDFI/MDFIC"/>
</dbReference>
<comment type="similarity">
    <text evidence="1">Belongs to the MDFI family.</text>
</comment>
<dbReference type="PANTHER" id="PTHR15304">
    <property type="entry name" value="MYOD FAMILY INHIBITOR"/>
    <property type="match status" value="1"/>
</dbReference>
<organism evidence="3 4">
    <name type="scientific">Gadus morhua</name>
    <name type="common">Atlantic cod</name>
    <dbReference type="NCBI Taxonomy" id="8049"/>
    <lineage>
        <taxon>Eukaryota</taxon>
        <taxon>Metazoa</taxon>
        <taxon>Chordata</taxon>
        <taxon>Craniata</taxon>
        <taxon>Vertebrata</taxon>
        <taxon>Euteleostomi</taxon>
        <taxon>Actinopterygii</taxon>
        <taxon>Neopterygii</taxon>
        <taxon>Teleostei</taxon>
        <taxon>Neoteleostei</taxon>
        <taxon>Acanthomorphata</taxon>
        <taxon>Zeiogadaria</taxon>
        <taxon>Gadariae</taxon>
        <taxon>Gadiformes</taxon>
        <taxon>Gadoidei</taxon>
        <taxon>Gadidae</taxon>
        <taxon>Gadus</taxon>
    </lineage>
</organism>
<dbReference type="Pfam" id="PF15316">
    <property type="entry name" value="MDFI"/>
    <property type="match status" value="1"/>
</dbReference>
<dbReference type="Proteomes" id="UP000694546">
    <property type="component" value="Chromosome 1"/>
</dbReference>
<dbReference type="PANTHER" id="PTHR15304:SF4">
    <property type="entry name" value="MYOD FAMILY INHIBITOR-LIKE"/>
    <property type="match status" value="1"/>
</dbReference>
<accession>A0A8C5CTN6</accession>
<keyword evidence="4" id="KW-1185">Reference proteome</keyword>
<dbReference type="AlphaFoldDB" id="A0A8C5CTN6"/>
<feature type="region of interest" description="Disordered" evidence="2">
    <location>
        <begin position="31"/>
        <end position="53"/>
    </location>
</feature>
<evidence type="ECO:0000256" key="2">
    <source>
        <dbReference type="SAM" id="MobiDB-lite"/>
    </source>
</evidence>
<reference evidence="3" key="3">
    <citation type="submission" date="2025-09" db="UniProtKB">
        <authorList>
            <consortium name="Ensembl"/>
        </authorList>
    </citation>
    <scope>IDENTIFICATION</scope>
</reference>
<evidence type="ECO:0000313" key="4">
    <source>
        <dbReference type="Proteomes" id="UP000694546"/>
    </source>
</evidence>
<name>A0A8C5CTN6_GADMO</name>
<dbReference type="GeneTree" id="ENSGT00940000181187"/>
<evidence type="ECO:0000313" key="3">
    <source>
        <dbReference type="Ensembl" id="ENSGMOP00000066923.1"/>
    </source>
</evidence>
<dbReference type="GO" id="GO:0010468">
    <property type="term" value="P:regulation of gene expression"/>
    <property type="evidence" value="ECO:0007669"/>
    <property type="project" value="UniProtKB-ARBA"/>
</dbReference>
<protein>
    <submittedName>
        <fullName evidence="3">Uncharacterized protein</fullName>
    </submittedName>
</protein>